<organism evidence="1 2">
    <name type="scientific">Vespula squamosa</name>
    <name type="common">Southern yellow jacket</name>
    <name type="synonym">Wasp</name>
    <dbReference type="NCBI Taxonomy" id="30214"/>
    <lineage>
        <taxon>Eukaryota</taxon>
        <taxon>Metazoa</taxon>
        <taxon>Ecdysozoa</taxon>
        <taxon>Arthropoda</taxon>
        <taxon>Hexapoda</taxon>
        <taxon>Insecta</taxon>
        <taxon>Pterygota</taxon>
        <taxon>Neoptera</taxon>
        <taxon>Endopterygota</taxon>
        <taxon>Hymenoptera</taxon>
        <taxon>Apocrita</taxon>
        <taxon>Aculeata</taxon>
        <taxon>Vespoidea</taxon>
        <taxon>Vespidae</taxon>
        <taxon>Vespinae</taxon>
        <taxon>Vespula</taxon>
    </lineage>
</organism>
<keyword evidence="2" id="KW-1185">Reference proteome</keyword>
<dbReference type="AlphaFoldDB" id="A0ABD2BXW7"/>
<accession>A0ABD2BXW7</accession>
<protein>
    <submittedName>
        <fullName evidence="1">Uncharacterized protein</fullName>
    </submittedName>
</protein>
<sequence length="234" mass="27427">MFLSIVYKITSEISARLCYVHQFILVTGVSKVLLDSRIPTCLIEAHRSHKYRLSYIYKYLRIDKGYHTVETIHAVRVIIGTFQKIVHKSQNSGECQTPESTNIVIENYSTLHIHIELYFMSNVKCKIIPSHIMQVITSNIYTKSGILFAPTVYNHQPYLQCYKKRFYQSLYIIDKDHKSFQWNIYRSFCVLFRILGSVHHGRLSNTFFYKNILIIITFLSESITISPNFVIIVL</sequence>
<reference evidence="1 2" key="1">
    <citation type="journal article" date="2024" name="Ann. Entomol. Soc. Am.">
        <title>Genomic analyses of the southern and eastern yellowjacket wasps (Hymenoptera: Vespidae) reveal evolutionary signatures of social life.</title>
        <authorList>
            <person name="Catto M.A."/>
            <person name="Caine P.B."/>
            <person name="Orr S.E."/>
            <person name="Hunt B.G."/>
            <person name="Goodisman M.A.D."/>
        </authorList>
    </citation>
    <scope>NUCLEOTIDE SEQUENCE [LARGE SCALE GENOMIC DNA]</scope>
    <source>
        <strain evidence="1">233</strain>
        <tissue evidence="1">Head and thorax</tissue>
    </source>
</reference>
<dbReference type="EMBL" id="JAUDFV010000027">
    <property type="protein sequence ID" value="KAL2737611.1"/>
    <property type="molecule type" value="Genomic_DNA"/>
</dbReference>
<dbReference type="Proteomes" id="UP001607302">
    <property type="component" value="Unassembled WGS sequence"/>
</dbReference>
<evidence type="ECO:0000313" key="2">
    <source>
        <dbReference type="Proteomes" id="UP001607302"/>
    </source>
</evidence>
<proteinExistence type="predicted"/>
<comment type="caution">
    <text evidence="1">The sequence shown here is derived from an EMBL/GenBank/DDBJ whole genome shotgun (WGS) entry which is preliminary data.</text>
</comment>
<name>A0ABD2BXW7_VESSQ</name>
<gene>
    <name evidence="1" type="ORF">V1478_001697</name>
</gene>
<evidence type="ECO:0000313" key="1">
    <source>
        <dbReference type="EMBL" id="KAL2737611.1"/>
    </source>
</evidence>